<evidence type="ECO:0000256" key="3">
    <source>
        <dbReference type="ARBA" id="ARBA00022618"/>
    </source>
</evidence>
<evidence type="ECO:0000256" key="5">
    <source>
        <dbReference type="ARBA" id="ARBA00023210"/>
    </source>
</evidence>
<proteinExistence type="inferred from homology"/>
<dbReference type="InterPro" id="IPR006776">
    <property type="entry name" value="SsgB"/>
</dbReference>
<dbReference type="EMBL" id="BAAASE010000017">
    <property type="protein sequence ID" value="GAA2426742.1"/>
    <property type="molecule type" value="Genomic_DNA"/>
</dbReference>
<gene>
    <name evidence="8" type="ORF">GCM10010255_81410</name>
</gene>
<comment type="subcellular location">
    <subcellularLocation>
        <location evidence="1">Cell septum</location>
    </subcellularLocation>
</comment>
<dbReference type="Pfam" id="PF04686">
    <property type="entry name" value="SsgA"/>
    <property type="match status" value="1"/>
</dbReference>
<keyword evidence="3" id="KW-0132">Cell division</keyword>
<feature type="region of interest" description="Disordered" evidence="7">
    <location>
        <begin position="49"/>
        <end position="79"/>
    </location>
</feature>
<evidence type="ECO:0000256" key="1">
    <source>
        <dbReference type="ARBA" id="ARBA00004431"/>
    </source>
</evidence>
<evidence type="ECO:0000313" key="8">
    <source>
        <dbReference type="EMBL" id="GAA2426742.1"/>
    </source>
</evidence>
<comment type="similarity">
    <text evidence="2">Belongs to the SsgA family.</text>
</comment>
<feature type="compositionally biased region" description="Acidic residues" evidence="7">
    <location>
        <begin position="65"/>
        <end position="78"/>
    </location>
</feature>
<dbReference type="InterPro" id="IPR038658">
    <property type="entry name" value="SsgB_sf"/>
</dbReference>
<evidence type="ECO:0000256" key="7">
    <source>
        <dbReference type="SAM" id="MobiDB-lite"/>
    </source>
</evidence>
<protein>
    <recommendedName>
        <fullName evidence="10">SsgA family sporulation/cell division regulator</fullName>
    </recommendedName>
</protein>
<reference evidence="9" key="1">
    <citation type="journal article" date="2019" name="Int. J. Syst. Evol. Microbiol.">
        <title>The Global Catalogue of Microorganisms (GCM) 10K type strain sequencing project: providing services to taxonomists for standard genome sequencing and annotation.</title>
        <authorList>
            <consortium name="The Broad Institute Genomics Platform"/>
            <consortium name="The Broad Institute Genome Sequencing Center for Infectious Disease"/>
            <person name="Wu L."/>
            <person name="Ma J."/>
        </authorList>
    </citation>
    <scope>NUCLEOTIDE SEQUENCE [LARGE SCALE GENOMIC DNA]</scope>
    <source>
        <strain evidence="9">JCM 4358</strain>
    </source>
</reference>
<name>A0ABP5WG28_9ACTN</name>
<sequence length="644" mass="69558">MSVHKDDTMPATADDEFAALMAASSLRAPRVRALDETIPDDAQRQLHAAAVADPTSSTHCGNVGEPDEELAVSGDSDDGERTRFDDALVYQAMAGRLLAWLGFSARGHWRTAHALLDLSGSGRPMRGSRPEDVILTAHAMRSLLCTQTPSKTALSPLIDRRLRDLRSVGWHITAHAPRCAFGTSQAHVALALLQATTAPEPTARAAYLFADHDSARTLAEEASELEPQWALTLSGELADSGAVTAQECGWTLLAQHRDHPLAAHAARIRLSRLVQAWQQEVDLDAALVVCQHAARMWDAGKANNSFSTVTHSVSRSGGTSTGEKRGLAPAGLTDLLYSPQPAPLRGLLQWPNGGKDSRPWEEHVDLPPHDAAHWLLSDLAARPPAAHVTGLPFTAGQTALAGMPRPGADAQPNTAMDPACLLVAADLAVDLNPAHRQAIPAQPPPLPDLDAYAPRPGASLLLPRKATDLTADYRQEDGQTVAIEAAGQPRLWSRKDSDGHQQLARIWMRLHRTEQDKGQRLAVRLVYRTADPYAVTAVFNHGTDEETEWLFARELLVDGLHESVGIGDVIVWPSADEASGRQRVFIRLRSPEGTALLSAAREDIEAFLDASHPLAQGSAKTLGTCALDGRERELADIIWPRPRD</sequence>
<evidence type="ECO:0000256" key="6">
    <source>
        <dbReference type="ARBA" id="ARBA00023306"/>
    </source>
</evidence>
<evidence type="ECO:0000313" key="9">
    <source>
        <dbReference type="Proteomes" id="UP001499986"/>
    </source>
</evidence>
<organism evidence="8 9">
    <name type="scientific">Streptomyces coeruleofuscus</name>
    <dbReference type="NCBI Taxonomy" id="66879"/>
    <lineage>
        <taxon>Bacteria</taxon>
        <taxon>Bacillati</taxon>
        <taxon>Actinomycetota</taxon>
        <taxon>Actinomycetes</taxon>
        <taxon>Kitasatosporales</taxon>
        <taxon>Streptomycetaceae</taxon>
        <taxon>Streptomyces</taxon>
    </lineage>
</organism>
<dbReference type="Gene3D" id="2.30.31.20">
    <property type="entry name" value="Sporulation-specific cell division protein SsgB"/>
    <property type="match status" value="1"/>
</dbReference>
<dbReference type="Proteomes" id="UP001499986">
    <property type="component" value="Unassembled WGS sequence"/>
</dbReference>
<keyword evidence="5" id="KW-0717">Septation</keyword>
<keyword evidence="4" id="KW-0749">Sporulation</keyword>
<accession>A0ABP5WG28</accession>
<evidence type="ECO:0008006" key="10">
    <source>
        <dbReference type="Google" id="ProtNLM"/>
    </source>
</evidence>
<keyword evidence="9" id="KW-1185">Reference proteome</keyword>
<dbReference type="RefSeq" id="WP_086843337.1">
    <property type="nucleotide sequence ID" value="NZ_BAAASE010000017.1"/>
</dbReference>
<evidence type="ECO:0000256" key="2">
    <source>
        <dbReference type="ARBA" id="ARBA00009323"/>
    </source>
</evidence>
<evidence type="ECO:0000256" key="4">
    <source>
        <dbReference type="ARBA" id="ARBA00022969"/>
    </source>
</evidence>
<keyword evidence="6" id="KW-0131">Cell cycle</keyword>
<comment type="caution">
    <text evidence="8">The sequence shown here is derived from an EMBL/GenBank/DDBJ whole genome shotgun (WGS) entry which is preliminary data.</text>
</comment>